<dbReference type="GO" id="GO:0000783">
    <property type="term" value="C:nuclear telomere cap complex"/>
    <property type="evidence" value="ECO:0007669"/>
    <property type="project" value="TreeGrafter"/>
</dbReference>
<feature type="domain" description="Telomeric single stranded DNA binding POT1/Cdc13" evidence="6">
    <location>
        <begin position="10"/>
        <end position="148"/>
    </location>
</feature>
<evidence type="ECO:0000313" key="8">
    <source>
        <dbReference type="Proteomes" id="UP000784294"/>
    </source>
</evidence>
<evidence type="ECO:0000313" key="7">
    <source>
        <dbReference type="EMBL" id="VEL38756.1"/>
    </source>
</evidence>
<dbReference type="SUPFAM" id="SSF50249">
    <property type="entry name" value="Nucleic acid-binding proteins"/>
    <property type="match status" value="1"/>
</dbReference>
<organism evidence="7 8">
    <name type="scientific">Protopolystoma xenopodis</name>
    <dbReference type="NCBI Taxonomy" id="117903"/>
    <lineage>
        <taxon>Eukaryota</taxon>
        <taxon>Metazoa</taxon>
        <taxon>Spiralia</taxon>
        <taxon>Lophotrochozoa</taxon>
        <taxon>Platyhelminthes</taxon>
        <taxon>Monogenea</taxon>
        <taxon>Polyopisthocotylea</taxon>
        <taxon>Polystomatidea</taxon>
        <taxon>Polystomatidae</taxon>
        <taxon>Protopolystoma</taxon>
    </lineage>
</organism>
<dbReference type="GO" id="GO:0016233">
    <property type="term" value="P:telomere capping"/>
    <property type="evidence" value="ECO:0007669"/>
    <property type="project" value="TreeGrafter"/>
</dbReference>
<name>A0A448XKF4_9PLAT</name>
<comment type="caution">
    <text evidence="7">The sequence shown here is derived from an EMBL/GenBank/DDBJ whole genome shotgun (WGS) entry which is preliminary data.</text>
</comment>
<protein>
    <recommendedName>
        <fullName evidence="6">Telomeric single stranded DNA binding POT1/Cdc13 domain-containing protein</fullName>
    </recommendedName>
</protein>
<dbReference type="InterPro" id="IPR012340">
    <property type="entry name" value="NA-bd_OB-fold"/>
</dbReference>
<evidence type="ECO:0000256" key="5">
    <source>
        <dbReference type="SAM" id="MobiDB-lite"/>
    </source>
</evidence>
<dbReference type="PANTHER" id="PTHR14513:SF0">
    <property type="entry name" value="PROTECTION OF TELOMERES PROTEIN 1"/>
    <property type="match status" value="1"/>
</dbReference>
<dbReference type="Pfam" id="PF02765">
    <property type="entry name" value="POT1"/>
    <property type="match status" value="1"/>
</dbReference>
<keyword evidence="3" id="KW-0779">Telomere</keyword>
<dbReference type="InterPro" id="IPR011564">
    <property type="entry name" value="Telomer_end-bd_POT1/Cdc13"/>
</dbReference>
<dbReference type="GO" id="GO:0098505">
    <property type="term" value="F:G-rich strand telomeric DNA binding"/>
    <property type="evidence" value="ECO:0007669"/>
    <property type="project" value="TreeGrafter"/>
</dbReference>
<evidence type="ECO:0000256" key="4">
    <source>
        <dbReference type="ARBA" id="ARBA00023125"/>
    </source>
</evidence>
<evidence type="ECO:0000256" key="1">
    <source>
        <dbReference type="ARBA" id="ARBA00004574"/>
    </source>
</evidence>
<dbReference type="CDD" id="cd04497">
    <property type="entry name" value="hPOT1_OB1_like"/>
    <property type="match status" value="1"/>
</dbReference>
<dbReference type="AlphaFoldDB" id="A0A448XKF4"/>
<feature type="non-terminal residue" evidence="7">
    <location>
        <position position="1"/>
    </location>
</feature>
<evidence type="ECO:0000256" key="3">
    <source>
        <dbReference type="ARBA" id="ARBA00022895"/>
    </source>
</evidence>
<dbReference type="Gene3D" id="2.40.50.140">
    <property type="entry name" value="Nucleic acid-binding proteins"/>
    <property type="match status" value="1"/>
</dbReference>
<keyword evidence="4" id="KW-0238">DNA-binding</keyword>
<evidence type="ECO:0000259" key="6">
    <source>
        <dbReference type="SMART" id="SM00976"/>
    </source>
</evidence>
<sequence>MAAFAVHYEYLNLNDVSKVKRCNAIAVVRYLRSPAKTRGTSYCLQASLTDPSLCGGKMTCLFFDDELESLPQLTTPGDIIVAHRLEIQSVNGVNKAVGCRSRGFAAVVFASHLDQACPVEMTPRASRRSCRYGVYELQKVKQLREWAKSSACHLEMETAAQSPYPSLYMDQQDLSFGSSIVGEFQGVEQSPTLVQEQELLDTLHHPKSISQPDTQSSGIRGMEFQPPIHQEERGKF</sequence>
<feature type="region of interest" description="Disordered" evidence="5">
    <location>
        <begin position="205"/>
        <end position="236"/>
    </location>
</feature>
<evidence type="ECO:0000256" key="2">
    <source>
        <dbReference type="ARBA" id="ARBA00022454"/>
    </source>
</evidence>
<proteinExistence type="predicted"/>
<keyword evidence="8" id="KW-1185">Reference proteome</keyword>
<accession>A0A448XKF4</accession>
<feature type="compositionally biased region" description="Polar residues" evidence="5">
    <location>
        <begin position="208"/>
        <end position="218"/>
    </location>
</feature>
<dbReference type="InterPro" id="IPR028389">
    <property type="entry name" value="POT1"/>
</dbReference>
<keyword evidence="2" id="KW-0158">Chromosome</keyword>
<reference evidence="7" key="1">
    <citation type="submission" date="2018-11" db="EMBL/GenBank/DDBJ databases">
        <authorList>
            <consortium name="Pathogen Informatics"/>
        </authorList>
    </citation>
    <scope>NUCLEOTIDE SEQUENCE</scope>
</reference>
<dbReference type="SMART" id="SM00976">
    <property type="entry name" value="Telo_bind"/>
    <property type="match status" value="1"/>
</dbReference>
<dbReference type="PANTHER" id="PTHR14513">
    <property type="entry name" value="PROTECTION OF TELOMERES 1"/>
    <property type="match status" value="1"/>
</dbReference>
<gene>
    <name evidence="7" type="ORF">PXEA_LOCUS32196</name>
</gene>
<dbReference type="GO" id="GO:0010521">
    <property type="term" value="F:telomerase inhibitor activity"/>
    <property type="evidence" value="ECO:0007669"/>
    <property type="project" value="TreeGrafter"/>
</dbReference>
<dbReference type="OrthoDB" id="2186770at2759"/>
<dbReference type="GO" id="GO:0032210">
    <property type="term" value="P:regulation of telomere maintenance via telomerase"/>
    <property type="evidence" value="ECO:0007669"/>
    <property type="project" value="TreeGrafter"/>
</dbReference>
<dbReference type="EMBL" id="CAAALY010258901">
    <property type="protein sequence ID" value="VEL38756.1"/>
    <property type="molecule type" value="Genomic_DNA"/>
</dbReference>
<dbReference type="Proteomes" id="UP000784294">
    <property type="component" value="Unassembled WGS sequence"/>
</dbReference>
<comment type="subcellular location">
    <subcellularLocation>
        <location evidence="1">Chromosome</location>
        <location evidence="1">Telomere</location>
    </subcellularLocation>
</comment>